<comment type="caution">
    <text evidence="1">The sequence shown here is derived from an EMBL/GenBank/DDBJ whole genome shotgun (WGS) entry which is preliminary data.</text>
</comment>
<dbReference type="Proteomes" id="UP000635828">
    <property type="component" value="Unassembled WGS sequence"/>
</dbReference>
<reference evidence="1 2" key="1">
    <citation type="submission" date="2020-08" db="EMBL/GenBank/DDBJ databases">
        <title>Genome public.</title>
        <authorList>
            <person name="Liu C."/>
            <person name="Sun Q."/>
        </authorList>
    </citation>
    <scope>NUCLEOTIDE SEQUENCE [LARGE SCALE GENOMIC DNA]</scope>
    <source>
        <strain evidence="1 2">NSJ-7</strain>
    </source>
</reference>
<accession>A0ABR7FPX7</accession>
<dbReference type="RefSeq" id="WP_024727427.1">
    <property type="nucleotide sequence ID" value="NZ_JACOOS010000005.1"/>
</dbReference>
<organism evidence="1 2">
    <name type="scientific">Anaerostipes hominis</name>
    <name type="common">ex Liu et al. 2021</name>
    <dbReference type="NCBI Taxonomy" id="2763018"/>
    <lineage>
        <taxon>Bacteria</taxon>
        <taxon>Bacillati</taxon>
        <taxon>Bacillota</taxon>
        <taxon>Clostridia</taxon>
        <taxon>Lachnospirales</taxon>
        <taxon>Lachnospiraceae</taxon>
        <taxon>Anaerostipes</taxon>
    </lineage>
</organism>
<keyword evidence="2" id="KW-1185">Reference proteome</keyword>
<name>A0ABR7FPX7_9FIRM</name>
<sequence>MQIGISTGELIHQKASGICFGPFDNAEYGTEKTVYSCYNQRKNNMEDCGMSFVGLMRSDEGIVALADSKGTINGAAGLYSETREVKKLFMHKNFIMVVAGSNTYRTDWSIRPIEELIGEKLEGFKGTPYDFVRLLNEELKQNWENNQSDYYLMFGCKSLPDYAFRERHKYQFIVFHRTAEGLIDVHIHPNHFCVTNTGPSFIPPLFCGSDWSLERMKEEANDALDFVIRMGDKYLPYNPVGGHKVIQTFQAS</sequence>
<evidence type="ECO:0000313" key="2">
    <source>
        <dbReference type="Proteomes" id="UP000635828"/>
    </source>
</evidence>
<evidence type="ECO:0000313" key="1">
    <source>
        <dbReference type="EMBL" id="MBC5677257.1"/>
    </source>
</evidence>
<gene>
    <name evidence="1" type="ORF">H8S22_06425</name>
</gene>
<protein>
    <submittedName>
        <fullName evidence="1">Uncharacterized protein</fullName>
    </submittedName>
</protein>
<proteinExistence type="predicted"/>
<dbReference type="EMBL" id="JACOOS010000005">
    <property type="protein sequence ID" value="MBC5677257.1"/>
    <property type="molecule type" value="Genomic_DNA"/>
</dbReference>